<reference evidence="4" key="1">
    <citation type="submission" date="2024-02" db="EMBL/GenBank/DDBJ databases">
        <authorList>
            <consortium name="ELIXIR-Norway"/>
            <consortium name="Elixir Norway"/>
        </authorList>
    </citation>
    <scope>NUCLEOTIDE SEQUENCE</scope>
</reference>
<dbReference type="Gene3D" id="3.40.50.1820">
    <property type="entry name" value="alpha/beta hydrolase"/>
    <property type="match status" value="1"/>
</dbReference>
<dbReference type="SUPFAM" id="SSF53474">
    <property type="entry name" value="alpha/beta-Hydrolases"/>
    <property type="match status" value="1"/>
</dbReference>
<dbReference type="Proteomes" id="UP001497444">
    <property type="component" value="Chromosome 9"/>
</dbReference>
<dbReference type="CDD" id="cd00882">
    <property type="entry name" value="Ras_like_GTPase"/>
    <property type="match status" value="1"/>
</dbReference>
<dbReference type="InterPro" id="IPR002921">
    <property type="entry name" value="Fungal_lipase-type"/>
</dbReference>
<evidence type="ECO:0000313" key="5">
    <source>
        <dbReference type="Proteomes" id="UP001497444"/>
    </source>
</evidence>
<dbReference type="PANTHER" id="PTHR45856">
    <property type="entry name" value="ALPHA/BETA-HYDROLASES SUPERFAMILY PROTEIN"/>
    <property type="match status" value="1"/>
</dbReference>
<gene>
    <name evidence="4" type="ORF">CSSPJE1EN1_LOCUS24640</name>
</gene>
<evidence type="ECO:0000256" key="1">
    <source>
        <dbReference type="SAM" id="MobiDB-lite"/>
    </source>
</evidence>
<evidence type="ECO:0000313" key="4">
    <source>
        <dbReference type="EMBL" id="CAK9279162.1"/>
    </source>
</evidence>
<feature type="region of interest" description="Disordered" evidence="1">
    <location>
        <begin position="852"/>
        <end position="874"/>
    </location>
</feature>
<dbReference type="Gene3D" id="3.40.50.300">
    <property type="entry name" value="P-loop containing nucleotide triphosphate hydrolases"/>
    <property type="match status" value="1"/>
</dbReference>
<name>A0ABP0XNR2_9BRYO</name>
<dbReference type="EMBL" id="OZ020104">
    <property type="protein sequence ID" value="CAK9279162.1"/>
    <property type="molecule type" value="Genomic_DNA"/>
</dbReference>
<dbReference type="PANTHER" id="PTHR45856:SF11">
    <property type="entry name" value="FUNGAL LIPASE-LIKE DOMAIN-CONTAINING PROTEIN"/>
    <property type="match status" value="1"/>
</dbReference>
<evidence type="ECO:0000256" key="2">
    <source>
        <dbReference type="SAM" id="Phobius"/>
    </source>
</evidence>
<keyword evidence="2" id="KW-0812">Transmembrane</keyword>
<feature type="domain" description="Fungal lipase-type" evidence="3">
    <location>
        <begin position="66"/>
        <end position="201"/>
    </location>
</feature>
<evidence type="ECO:0000259" key="3">
    <source>
        <dbReference type="Pfam" id="PF01764"/>
    </source>
</evidence>
<protein>
    <recommendedName>
        <fullName evidence="3">Fungal lipase-type domain-containing protein</fullName>
    </recommendedName>
</protein>
<feature type="transmembrane region" description="Helical" evidence="2">
    <location>
        <begin position="587"/>
        <end position="614"/>
    </location>
</feature>
<dbReference type="Pfam" id="PF01764">
    <property type="entry name" value="Lipase_3"/>
    <property type="match status" value="1"/>
</dbReference>
<keyword evidence="5" id="KW-1185">Reference proteome</keyword>
<keyword evidence="2" id="KW-0472">Membrane</keyword>
<keyword evidence="2" id="KW-1133">Transmembrane helix</keyword>
<sequence>MPSREDLSRAFFCSAAVYESSNESAEILLQNTQREYPTIKFAKVHMSLDLFGEHKFLVAYAEDAIFIAFRGTTTLEDIATNLKLATDPSFGGAFHWGFFKRSDVFFKPDCNPIQGLLSLRKRIIFCGHGLGGAVAHMVLFRLFVVNNWNFKDGEFPDSLISIAFGAPHVCDEDAARKINEYTNLRWRFTNFVNQSDPVPCLLHSILHTVAVVAASLKSNENVQKEFTLQGIGTFLGRCIDGYARGGFLQGASAALIATFDIGMSKIANTGTTIFAQHLLDPLAQRAAPRPGTSKYNKPDFYPIGYYIFIERQSDEWRDGDRPRFHVHRINDKSADMSRKLGDVLFGFEDLERHELRSYKLVLTESDFMDSPQVPSIQYPVNNVVSTPTPIITMAQSKMADSTRPYIKITGENLLFLIEPIKINNMEIWLPTKQEDNEIVVLGPSNLNKNSKIDIPFLTVKTAFGQGSIIVMEGFLGNPPTIARKLAKIVQTMMIMKAFGTDPLPDHLSKLDEIIQCAPDLQGQNLSPILIEGHIQEADKMTKAVADFLLSGLLFSYDAWFARIASPIDSATALSAGSISAVSESTPVIFSIFALGIIPLFITGTFLFAGLSYALSQFIVDDYKQILVIGCEEASKWSTSEPTLHVHTNLELAKLEEELQIRVERSTDNFKQMVQEAHLYPNTTMGSNFPQLKQAYAKNSDQKCKINLLKRIKIIVDTGHLFSQVVGRKQFWGILGAEDAGKSTFIKKALESFGPPNPPRLPRCGMLFHTSAVKPYKLADSVWLVDFPGRDGLQGNAEKWIQFKELPNSCILVLQFLGDIKSGQRDMYREVKERLPTSEIKVVFNKVDMYFQPSEEDDENQPGEEDDENQPGEEDDVAGYFERQKENSAEQLGCPKDNIYYACFKPRCSNERMQELKGLGVLGFEEFFQELGILEGQELT</sequence>
<dbReference type="InterPro" id="IPR029058">
    <property type="entry name" value="AB_hydrolase_fold"/>
</dbReference>
<organism evidence="4 5">
    <name type="scientific">Sphagnum jensenii</name>
    <dbReference type="NCBI Taxonomy" id="128206"/>
    <lineage>
        <taxon>Eukaryota</taxon>
        <taxon>Viridiplantae</taxon>
        <taxon>Streptophyta</taxon>
        <taxon>Embryophyta</taxon>
        <taxon>Bryophyta</taxon>
        <taxon>Sphagnophytina</taxon>
        <taxon>Sphagnopsida</taxon>
        <taxon>Sphagnales</taxon>
        <taxon>Sphagnaceae</taxon>
        <taxon>Sphagnum</taxon>
    </lineage>
</organism>
<dbReference type="SUPFAM" id="SSF52540">
    <property type="entry name" value="P-loop containing nucleoside triphosphate hydrolases"/>
    <property type="match status" value="1"/>
</dbReference>
<dbReference type="InterPro" id="IPR027417">
    <property type="entry name" value="P-loop_NTPase"/>
</dbReference>
<accession>A0ABP0XNR2</accession>
<proteinExistence type="predicted"/>
<feature type="compositionally biased region" description="Acidic residues" evidence="1">
    <location>
        <begin position="853"/>
        <end position="874"/>
    </location>
</feature>
<dbReference type="InterPro" id="IPR051218">
    <property type="entry name" value="Sec_MonoDiacylglyc_Lipase"/>
</dbReference>